<keyword evidence="1" id="KW-0677">Repeat</keyword>
<dbReference type="Proteomes" id="UP001165079">
    <property type="component" value="Unassembled WGS sequence"/>
</dbReference>
<dbReference type="FunFam" id="3.40.50.300:FF:000011">
    <property type="entry name" value="Putative ABC transporter ATP-binding component"/>
    <property type="match status" value="1"/>
</dbReference>
<reference evidence="5" key="1">
    <citation type="submission" date="2023-03" db="EMBL/GenBank/DDBJ databases">
        <title>Actinorhabdospora filicis NBRC 111898.</title>
        <authorList>
            <person name="Ichikawa N."/>
            <person name="Sato H."/>
            <person name="Tonouchi N."/>
        </authorList>
    </citation>
    <scope>NUCLEOTIDE SEQUENCE</scope>
    <source>
        <strain evidence="5">NBRC 111898</strain>
    </source>
</reference>
<name>A0A9W6SQK4_9ACTN</name>
<dbReference type="AlphaFoldDB" id="A0A9W6SQK4"/>
<dbReference type="GO" id="GO:0005524">
    <property type="term" value="F:ATP binding"/>
    <property type="evidence" value="ECO:0007669"/>
    <property type="project" value="UniProtKB-KW"/>
</dbReference>
<dbReference type="InterPro" id="IPR003439">
    <property type="entry name" value="ABC_transporter-like_ATP-bd"/>
</dbReference>
<dbReference type="InterPro" id="IPR017871">
    <property type="entry name" value="ABC_transporter-like_CS"/>
</dbReference>
<feature type="domain" description="ABC transporter" evidence="4">
    <location>
        <begin position="3"/>
        <end position="262"/>
    </location>
</feature>
<sequence length="537" mass="59009">MLLRTTALAKHYDTEYLFTGVDLVVNKGDRIGVVGPNGAGKTTLLRLLTGEEDPTTGRVELGPGVRAGYLAQQVPDPGQTVGDFLRGGDPELRDLAPRMAALEAALAAGEEVLEEYGSVQEAWIARAGWTFESRLAEVRQRLDITGLAEGAPVEFVSGGEQSRLMLARLLLARPDVLLLDEPTNHLDAEGVAWLAEWLAGYPGGVVIVSHDRFLLDRAVTRVVELDGVHDEPQLYEGGYTAYRAEKQRRWERLLRDFEAQEKDRTRWEEDIEKTLGHAMSVETATKDSSARRLSAKVAKKGKARQRRLRRQMASARWIAAPETRPALVLAFPAIEADEGSVLSVSGLSLRYDTRTVLDGVDLEIAAGDRVVITGRNGAGKSTLLRALAGHTDLPTARLPQTHDALRHGRIGRLTVLDFFRSRVPVYVDEAERMLAGYLFGAEERRSLLSTLSGGEMQRLLLAVMVNSGARMLLLDEPTNHLDFESLDVVEEALRAYTGTLVVVTHDAYFAERAGIGRQWRVADGKVTELLSVDTCAT</sequence>
<evidence type="ECO:0000256" key="2">
    <source>
        <dbReference type="ARBA" id="ARBA00022741"/>
    </source>
</evidence>
<comment type="caution">
    <text evidence="5">The sequence shown here is derived from an EMBL/GenBank/DDBJ whole genome shotgun (WGS) entry which is preliminary data.</text>
</comment>
<evidence type="ECO:0000313" key="5">
    <source>
        <dbReference type="EMBL" id="GLZ80184.1"/>
    </source>
</evidence>
<dbReference type="RefSeq" id="WP_285665307.1">
    <property type="nucleotide sequence ID" value="NZ_BSTX01000003.1"/>
</dbReference>
<dbReference type="GO" id="GO:0016887">
    <property type="term" value="F:ATP hydrolysis activity"/>
    <property type="evidence" value="ECO:0007669"/>
    <property type="project" value="InterPro"/>
</dbReference>
<evidence type="ECO:0000259" key="4">
    <source>
        <dbReference type="PROSITE" id="PS50893"/>
    </source>
</evidence>
<dbReference type="SUPFAM" id="SSF52540">
    <property type="entry name" value="P-loop containing nucleoside triphosphate hydrolases"/>
    <property type="match status" value="2"/>
</dbReference>
<feature type="domain" description="ABC transporter" evidence="4">
    <location>
        <begin position="342"/>
        <end position="534"/>
    </location>
</feature>
<gene>
    <name evidence="5" type="ORF">Afil01_49910</name>
</gene>
<proteinExistence type="predicted"/>
<dbReference type="PANTHER" id="PTHR19211:SF123">
    <property type="entry name" value="ABC TRANSPORTER"/>
    <property type="match status" value="1"/>
</dbReference>
<dbReference type="PROSITE" id="PS50893">
    <property type="entry name" value="ABC_TRANSPORTER_2"/>
    <property type="match status" value="2"/>
</dbReference>
<evidence type="ECO:0000256" key="1">
    <source>
        <dbReference type="ARBA" id="ARBA00022737"/>
    </source>
</evidence>
<organism evidence="5 6">
    <name type="scientific">Actinorhabdospora filicis</name>
    <dbReference type="NCBI Taxonomy" id="1785913"/>
    <lineage>
        <taxon>Bacteria</taxon>
        <taxon>Bacillati</taxon>
        <taxon>Actinomycetota</taxon>
        <taxon>Actinomycetes</taxon>
        <taxon>Micromonosporales</taxon>
        <taxon>Micromonosporaceae</taxon>
        <taxon>Actinorhabdospora</taxon>
    </lineage>
</organism>
<protein>
    <submittedName>
        <fullName evidence="5">ABC transporter ATP-binding protein</fullName>
    </submittedName>
</protein>
<dbReference type="CDD" id="cd03221">
    <property type="entry name" value="ABCF_EF-3"/>
    <property type="match status" value="2"/>
</dbReference>
<dbReference type="Gene3D" id="3.40.50.300">
    <property type="entry name" value="P-loop containing nucleotide triphosphate hydrolases"/>
    <property type="match status" value="2"/>
</dbReference>
<dbReference type="SMART" id="SM00382">
    <property type="entry name" value="AAA"/>
    <property type="match status" value="2"/>
</dbReference>
<keyword evidence="3 5" id="KW-0067">ATP-binding</keyword>
<dbReference type="InterPro" id="IPR027417">
    <property type="entry name" value="P-loop_NTPase"/>
</dbReference>
<dbReference type="PANTHER" id="PTHR19211">
    <property type="entry name" value="ATP-BINDING TRANSPORT PROTEIN-RELATED"/>
    <property type="match status" value="1"/>
</dbReference>
<dbReference type="InterPro" id="IPR003593">
    <property type="entry name" value="AAA+_ATPase"/>
</dbReference>
<evidence type="ECO:0000256" key="3">
    <source>
        <dbReference type="ARBA" id="ARBA00022840"/>
    </source>
</evidence>
<accession>A0A9W6SQK4</accession>
<dbReference type="InterPro" id="IPR050611">
    <property type="entry name" value="ABCF"/>
</dbReference>
<dbReference type="EMBL" id="BSTX01000003">
    <property type="protein sequence ID" value="GLZ80184.1"/>
    <property type="molecule type" value="Genomic_DNA"/>
</dbReference>
<evidence type="ECO:0000313" key="6">
    <source>
        <dbReference type="Proteomes" id="UP001165079"/>
    </source>
</evidence>
<dbReference type="PROSITE" id="PS00211">
    <property type="entry name" value="ABC_TRANSPORTER_1"/>
    <property type="match status" value="2"/>
</dbReference>
<keyword evidence="2" id="KW-0547">Nucleotide-binding</keyword>
<dbReference type="Pfam" id="PF00005">
    <property type="entry name" value="ABC_tran"/>
    <property type="match status" value="2"/>
</dbReference>
<keyword evidence="6" id="KW-1185">Reference proteome</keyword>